<dbReference type="InterPro" id="IPR004358">
    <property type="entry name" value="Sig_transdc_His_kin-like_C"/>
</dbReference>
<evidence type="ECO:0000256" key="5">
    <source>
        <dbReference type="ARBA" id="ARBA00022553"/>
    </source>
</evidence>
<evidence type="ECO:0000256" key="14">
    <source>
        <dbReference type="SAM" id="Phobius"/>
    </source>
</evidence>
<dbReference type="PROSITE" id="PS50885">
    <property type="entry name" value="HAMP"/>
    <property type="match status" value="1"/>
</dbReference>
<dbReference type="InterPro" id="IPR036890">
    <property type="entry name" value="HATPase_C_sf"/>
</dbReference>
<evidence type="ECO:0000313" key="18">
    <source>
        <dbReference type="Proteomes" id="UP001498501"/>
    </source>
</evidence>
<evidence type="ECO:0000259" key="15">
    <source>
        <dbReference type="PROSITE" id="PS50109"/>
    </source>
</evidence>
<dbReference type="PANTHER" id="PTHR45528">
    <property type="entry name" value="SENSOR HISTIDINE KINASE CPXA"/>
    <property type="match status" value="1"/>
</dbReference>
<dbReference type="PRINTS" id="PR00344">
    <property type="entry name" value="BCTRLSENSOR"/>
</dbReference>
<evidence type="ECO:0000256" key="4">
    <source>
        <dbReference type="ARBA" id="ARBA00022475"/>
    </source>
</evidence>
<evidence type="ECO:0000256" key="6">
    <source>
        <dbReference type="ARBA" id="ARBA00022679"/>
    </source>
</evidence>
<dbReference type="SMART" id="SM00304">
    <property type="entry name" value="HAMP"/>
    <property type="match status" value="1"/>
</dbReference>
<keyword evidence="9 17" id="KW-0418">Kinase</keyword>
<dbReference type="InterPro" id="IPR003661">
    <property type="entry name" value="HisK_dim/P_dom"/>
</dbReference>
<dbReference type="SUPFAM" id="SSF158472">
    <property type="entry name" value="HAMP domain-like"/>
    <property type="match status" value="1"/>
</dbReference>
<evidence type="ECO:0000256" key="9">
    <source>
        <dbReference type="ARBA" id="ARBA00022777"/>
    </source>
</evidence>
<dbReference type="InterPro" id="IPR003594">
    <property type="entry name" value="HATPase_dom"/>
</dbReference>
<dbReference type="Gene3D" id="3.30.565.10">
    <property type="entry name" value="Histidine kinase-like ATPase, C-terminal domain"/>
    <property type="match status" value="1"/>
</dbReference>
<evidence type="ECO:0000256" key="7">
    <source>
        <dbReference type="ARBA" id="ARBA00022692"/>
    </source>
</evidence>
<feature type="transmembrane region" description="Helical" evidence="14">
    <location>
        <begin position="12"/>
        <end position="37"/>
    </location>
</feature>
<dbReference type="Pfam" id="PF00512">
    <property type="entry name" value="HisKA"/>
    <property type="match status" value="1"/>
</dbReference>
<dbReference type="CDD" id="cd00082">
    <property type="entry name" value="HisKA"/>
    <property type="match status" value="1"/>
</dbReference>
<dbReference type="InterPro" id="IPR050398">
    <property type="entry name" value="HssS/ArlS-like"/>
</dbReference>
<feature type="transmembrane region" description="Helical" evidence="14">
    <location>
        <begin position="57"/>
        <end position="79"/>
    </location>
</feature>
<dbReference type="NCBIfam" id="NF012226">
    <property type="entry name" value="AdeS_HK"/>
    <property type="match status" value="1"/>
</dbReference>
<reference evidence="17 18" key="1">
    <citation type="submission" date="2024-03" db="EMBL/GenBank/DDBJ databases">
        <title>Cross-transmission of Acinetobacter junii carrying blaOXA-58 in a neonatal intensive care unit.</title>
        <authorList>
            <person name="Bour M."/>
            <person name="Potron A."/>
            <person name="Lecointe D."/>
        </authorList>
    </citation>
    <scope>NUCLEOTIDE SEQUENCE [LARGE SCALE GENOMIC DNA]</scope>
    <source>
        <strain evidence="17 18">21A3096 case 1</strain>
    </source>
</reference>
<comment type="caution">
    <text evidence="17">The sequence shown here is derived from an EMBL/GenBank/DDBJ whole genome shotgun (WGS) entry which is preliminary data.</text>
</comment>
<dbReference type="SUPFAM" id="SSF55874">
    <property type="entry name" value="ATPase domain of HSP90 chaperone/DNA topoisomerase II/histidine kinase"/>
    <property type="match status" value="1"/>
</dbReference>
<dbReference type="EC" id="2.7.13.3" evidence="3"/>
<sequence length="356" mass="40655">MKNKYGVSKQLIFTLCIFNFSIICIACIIGIAIYGIALKSKFVTLEQLYHSWPWFHLLDWLWILSVLFIGSALSIFLGVKHASRLIVPLQSLAIATRKISQGELATRVPEPVDTSNEILELINNFNDMAQKFEVSNNNAHIWNAAIAHELRTPITILQGRLQGVVDEVFEPNHSLMKSLLHQVEGLSYLVEDLRTLSLFENQQLKLKIEPVNFEESVNKIKIMFSEKLSNARIEILSEVSDDLIYCDQRRIEQILIALIDNAIRYANPGVIRIRSVVKENMWILEVQDDGPGIPVQYQNELFTPFFRVEQSRNREFGGTGLGLSVVHAIVLAHAGQIQYENKNHNSLFMIRINMQK</sequence>
<keyword evidence="5" id="KW-0597">Phosphoprotein</keyword>
<evidence type="ECO:0000256" key="11">
    <source>
        <dbReference type="ARBA" id="ARBA00022989"/>
    </source>
</evidence>
<dbReference type="SMART" id="SM00387">
    <property type="entry name" value="HATPase_c"/>
    <property type="match status" value="1"/>
</dbReference>
<evidence type="ECO:0000256" key="3">
    <source>
        <dbReference type="ARBA" id="ARBA00012438"/>
    </source>
</evidence>
<evidence type="ECO:0000256" key="12">
    <source>
        <dbReference type="ARBA" id="ARBA00023012"/>
    </source>
</evidence>
<keyword evidence="7 14" id="KW-0812">Transmembrane</keyword>
<accession>A0ABU8ZJR4</accession>
<evidence type="ECO:0000256" key="10">
    <source>
        <dbReference type="ARBA" id="ARBA00022840"/>
    </source>
</evidence>
<name>A0ABU8ZJR4_ACIJU</name>
<evidence type="ECO:0000256" key="13">
    <source>
        <dbReference type="ARBA" id="ARBA00023136"/>
    </source>
</evidence>
<evidence type="ECO:0000256" key="8">
    <source>
        <dbReference type="ARBA" id="ARBA00022741"/>
    </source>
</evidence>
<evidence type="ECO:0000259" key="16">
    <source>
        <dbReference type="PROSITE" id="PS50885"/>
    </source>
</evidence>
<dbReference type="CDD" id="cd00075">
    <property type="entry name" value="HATPase"/>
    <property type="match status" value="1"/>
</dbReference>
<dbReference type="SMART" id="SM00388">
    <property type="entry name" value="HisKA"/>
    <property type="match status" value="1"/>
</dbReference>
<dbReference type="GO" id="GO:0004673">
    <property type="term" value="F:protein histidine kinase activity"/>
    <property type="evidence" value="ECO:0007669"/>
    <property type="project" value="UniProtKB-EC"/>
</dbReference>
<gene>
    <name evidence="17" type="primary">adeS</name>
    <name evidence="17" type="ORF">WM018_12880</name>
</gene>
<dbReference type="Gene3D" id="1.10.287.130">
    <property type="match status" value="1"/>
</dbReference>
<dbReference type="PROSITE" id="PS50109">
    <property type="entry name" value="HIS_KIN"/>
    <property type="match status" value="1"/>
</dbReference>
<keyword evidence="11 14" id="KW-1133">Transmembrane helix</keyword>
<dbReference type="InterPro" id="IPR036097">
    <property type="entry name" value="HisK_dim/P_sf"/>
</dbReference>
<dbReference type="InterPro" id="IPR003660">
    <property type="entry name" value="HAMP_dom"/>
</dbReference>
<evidence type="ECO:0000256" key="2">
    <source>
        <dbReference type="ARBA" id="ARBA00004651"/>
    </source>
</evidence>
<comment type="catalytic activity">
    <reaction evidence="1">
        <text>ATP + protein L-histidine = ADP + protein N-phospho-L-histidine.</text>
        <dbReference type="EC" id="2.7.13.3"/>
    </reaction>
</comment>
<protein>
    <recommendedName>
        <fullName evidence="3">histidine kinase</fullName>
        <ecNumber evidence="3">2.7.13.3</ecNumber>
    </recommendedName>
</protein>
<dbReference type="SUPFAM" id="SSF47384">
    <property type="entry name" value="Homodimeric domain of signal transducing histidine kinase"/>
    <property type="match status" value="1"/>
</dbReference>
<dbReference type="Pfam" id="PF02518">
    <property type="entry name" value="HATPase_c"/>
    <property type="match status" value="1"/>
</dbReference>
<dbReference type="EMBL" id="JBBMLE010000056">
    <property type="protein sequence ID" value="MEK0253368.1"/>
    <property type="molecule type" value="Genomic_DNA"/>
</dbReference>
<dbReference type="Proteomes" id="UP001498501">
    <property type="component" value="Unassembled WGS sequence"/>
</dbReference>
<keyword evidence="8" id="KW-0547">Nucleotide-binding</keyword>
<keyword evidence="10" id="KW-0067">ATP-binding</keyword>
<feature type="domain" description="Histidine kinase" evidence="15">
    <location>
        <begin position="145"/>
        <end position="356"/>
    </location>
</feature>
<keyword evidence="13 14" id="KW-0472">Membrane</keyword>
<organism evidence="17 18">
    <name type="scientific">Acinetobacter junii</name>
    <dbReference type="NCBI Taxonomy" id="40215"/>
    <lineage>
        <taxon>Bacteria</taxon>
        <taxon>Pseudomonadati</taxon>
        <taxon>Pseudomonadota</taxon>
        <taxon>Gammaproteobacteria</taxon>
        <taxon>Moraxellales</taxon>
        <taxon>Moraxellaceae</taxon>
        <taxon>Acinetobacter</taxon>
    </lineage>
</organism>
<dbReference type="Gene3D" id="6.10.340.10">
    <property type="match status" value="1"/>
</dbReference>
<dbReference type="PANTHER" id="PTHR45528:SF1">
    <property type="entry name" value="SENSOR HISTIDINE KINASE CPXA"/>
    <property type="match status" value="1"/>
</dbReference>
<feature type="domain" description="HAMP" evidence="16">
    <location>
        <begin position="83"/>
        <end position="137"/>
    </location>
</feature>
<keyword evidence="4" id="KW-1003">Cell membrane</keyword>
<evidence type="ECO:0000256" key="1">
    <source>
        <dbReference type="ARBA" id="ARBA00000085"/>
    </source>
</evidence>
<proteinExistence type="predicted"/>
<keyword evidence="12" id="KW-0902">Two-component regulatory system</keyword>
<keyword evidence="18" id="KW-1185">Reference proteome</keyword>
<dbReference type="Pfam" id="PF00672">
    <property type="entry name" value="HAMP"/>
    <property type="match status" value="1"/>
</dbReference>
<comment type="subcellular location">
    <subcellularLocation>
        <location evidence="2">Cell membrane</location>
        <topology evidence="2">Multi-pass membrane protein</topology>
    </subcellularLocation>
</comment>
<dbReference type="InterPro" id="IPR005467">
    <property type="entry name" value="His_kinase_dom"/>
</dbReference>
<keyword evidence="6 17" id="KW-0808">Transferase</keyword>
<dbReference type="RefSeq" id="WP_068523819.1">
    <property type="nucleotide sequence ID" value="NZ_JAZFAB010000065.1"/>
</dbReference>
<dbReference type="CDD" id="cd06225">
    <property type="entry name" value="HAMP"/>
    <property type="match status" value="1"/>
</dbReference>
<evidence type="ECO:0000313" key="17">
    <source>
        <dbReference type="EMBL" id="MEK0253368.1"/>
    </source>
</evidence>